<organism evidence="1 2">
    <name type="scientific">Ancylostoma ceylanicum</name>
    <dbReference type="NCBI Taxonomy" id="53326"/>
    <lineage>
        <taxon>Eukaryota</taxon>
        <taxon>Metazoa</taxon>
        <taxon>Ecdysozoa</taxon>
        <taxon>Nematoda</taxon>
        <taxon>Chromadorea</taxon>
        <taxon>Rhabditida</taxon>
        <taxon>Rhabditina</taxon>
        <taxon>Rhabditomorpha</taxon>
        <taxon>Strongyloidea</taxon>
        <taxon>Ancylostomatidae</taxon>
        <taxon>Ancylostomatinae</taxon>
        <taxon>Ancylostoma</taxon>
    </lineage>
</organism>
<name>A0A016TSR1_9BILA</name>
<protein>
    <submittedName>
        <fullName evidence="1">Uncharacterized protein</fullName>
    </submittedName>
</protein>
<sequence length="130" mass="15170">MNQKKRRVFNKAAYEEFVRSEVATRAQHLDFDGLDDESESIRDVRLFTFATELQSDIVRAQLAKLHRSIEIKEKFTIPTSRPKVSVKNCSKKTWRLDAAPPFVKMDLKIVAAQWHSRKKDSTFLQLTVLF</sequence>
<reference evidence="2" key="1">
    <citation type="journal article" date="2015" name="Nat. Genet.">
        <title>The genome and transcriptome of the zoonotic hookworm Ancylostoma ceylanicum identify infection-specific gene families.</title>
        <authorList>
            <person name="Schwarz E.M."/>
            <person name="Hu Y."/>
            <person name="Antoshechkin I."/>
            <person name="Miller M.M."/>
            <person name="Sternberg P.W."/>
            <person name="Aroian R.V."/>
        </authorList>
    </citation>
    <scope>NUCLEOTIDE SEQUENCE</scope>
    <source>
        <strain evidence="2">HY135</strain>
    </source>
</reference>
<dbReference type="AlphaFoldDB" id="A0A016TSR1"/>
<gene>
    <name evidence="1" type="primary">Acey_s0082.g1582</name>
    <name evidence="1" type="ORF">Y032_0082g1582</name>
</gene>
<proteinExistence type="predicted"/>
<dbReference type="EMBL" id="JARK01001418">
    <property type="protein sequence ID" value="EYC05438.1"/>
    <property type="molecule type" value="Genomic_DNA"/>
</dbReference>
<dbReference type="OrthoDB" id="10596606at2759"/>
<keyword evidence="2" id="KW-1185">Reference proteome</keyword>
<comment type="caution">
    <text evidence="1">The sequence shown here is derived from an EMBL/GenBank/DDBJ whole genome shotgun (WGS) entry which is preliminary data.</text>
</comment>
<accession>A0A016TSR1</accession>
<dbReference type="Proteomes" id="UP000024635">
    <property type="component" value="Unassembled WGS sequence"/>
</dbReference>
<evidence type="ECO:0000313" key="1">
    <source>
        <dbReference type="EMBL" id="EYC05438.1"/>
    </source>
</evidence>
<evidence type="ECO:0000313" key="2">
    <source>
        <dbReference type="Proteomes" id="UP000024635"/>
    </source>
</evidence>